<evidence type="ECO:0000256" key="12">
    <source>
        <dbReference type="ARBA" id="ARBA00022786"/>
    </source>
</evidence>
<evidence type="ECO:0000256" key="18">
    <source>
        <dbReference type="ARBA" id="ARBA00041230"/>
    </source>
</evidence>
<evidence type="ECO:0000256" key="10">
    <source>
        <dbReference type="ARBA" id="ARBA00022723"/>
    </source>
</evidence>
<dbReference type="GO" id="GO:0016567">
    <property type="term" value="P:protein ubiquitination"/>
    <property type="evidence" value="ECO:0007669"/>
    <property type="project" value="UniProtKB-ARBA"/>
</dbReference>
<comment type="subcellular location">
    <subcellularLocation>
        <location evidence="2">Peroxisome membrane</location>
        <topology evidence="2">Multi-pass membrane protein</topology>
    </subcellularLocation>
</comment>
<dbReference type="Gene3D" id="3.30.40.10">
    <property type="entry name" value="Zinc/RING finger domain, C3HC4 (zinc finger)"/>
    <property type="match status" value="1"/>
</dbReference>
<evidence type="ECO:0000256" key="11">
    <source>
        <dbReference type="ARBA" id="ARBA00022771"/>
    </source>
</evidence>
<dbReference type="Proteomes" id="UP000298138">
    <property type="component" value="Unassembled WGS sequence"/>
</dbReference>
<dbReference type="AlphaFoldDB" id="A0A4S2N7N2"/>
<sequence length="350" mass="39546">MSTTDQTPVTHSTADPPAPLSTASSSNLEPASNFHYPFAAAPDIIRANQKDAYYESHLLSQVQTILRNVFGARFLHVHAASITVVSQLLYHTLTTIRGTRTLGEEYCDIMYTPQSTTIRQRTGYVLTSTLGPFILQRSLPKIRSRLRTWLNSSEKPGPVRKYFIEHLDALTSPENILAVHLGIFYFSGAYYHLTKRAFGLRYIFTRRLAPHEQRVGYEVLGVLLLAQLAAQAYFHVSSTWSNSFAITPEEDQAYLLIPGVGEHKHPRHDEATGRERQEVLDLEDESRMKFLQGEMARKCTLCLESMKDPTATACGHIFCWSCIAEWCRGKPECPLCRQTAMVQQLLPLRA</sequence>
<evidence type="ECO:0000256" key="1">
    <source>
        <dbReference type="ARBA" id="ARBA00000900"/>
    </source>
</evidence>
<evidence type="ECO:0000256" key="6">
    <source>
        <dbReference type="ARBA" id="ARBA00022448"/>
    </source>
</evidence>
<dbReference type="OrthoDB" id="6270329at2759"/>
<dbReference type="InParanoid" id="A0A4S2N7N2"/>
<dbReference type="GO" id="GO:0061630">
    <property type="term" value="F:ubiquitin protein ligase activity"/>
    <property type="evidence" value="ECO:0007669"/>
    <property type="project" value="UniProtKB-EC"/>
</dbReference>
<dbReference type="FunCoup" id="A0A4S2N7N2">
    <property type="interactions" value="289"/>
</dbReference>
<feature type="region of interest" description="Disordered" evidence="20">
    <location>
        <begin position="1"/>
        <end position="26"/>
    </location>
</feature>
<keyword evidence="13" id="KW-0862">Zinc</keyword>
<comment type="similarity">
    <text evidence="4">Belongs to the pex2/pex10/pex12 family.</text>
</comment>
<evidence type="ECO:0000256" key="2">
    <source>
        <dbReference type="ARBA" id="ARBA00004585"/>
    </source>
</evidence>
<dbReference type="GO" id="GO:0008270">
    <property type="term" value="F:zinc ion binding"/>
    <property type="evidence" value="ECO:0007669"/>
    <property type="project" value="UniProtKB-KW"/>
</dbReference>
<feature type="domain" description="RING-type" evidence="21">
    <location>
        <begin position="299"/>
        <end position="337"/>
    </location>
</feature>
<dbReference type="InterPro" id="IPR013083">
    <property type="entry name" value="Znf_RING/FYVE/PHD"/>
</dbReference>
<evidence type="ECO:0000256" key="8">
    <source>
        <dbReference type="ARBA" id="ARBA00022679"/>
    </source>
</evidence>
<evidence type="ECO:0000256" key="14">
    <source>
        <dbReference type="ARBA" id="ARBA00022927"/>
    </source>
</evidence>
<organism evidence="22 23">
    <name type="scientific">Ascodesmis nigricans</name>
    <dbReference type="NCBI Taxonomy" id="341454"/>
    <lineage>
        <taxon>Eukaryota</taxon>
        <taxon>Fungi</taxon>
        <taxon>Dikarya</taxon>
        <taxon>Ascomycota</taxon>
        <taxon>Pezizomycotina</taxon>
        <taxon>Pezizomycetes</taxon>
        <taxon>Pezizales</taxon>
        <taxon>Ascodesmidaceae</taxon>
        <taxon>Ascodesmis</taxon>
    </lineage>
</organism>
<evidence type="ECO:0000313" key="23">
    <source>
        <dbReference type="Proteomes" id="UP000298138"/>
    </source>
</evidence>
<accession>A0A4S2N7N2</accession>
<evidence type="ECO:0000256" key="16">
    <source>
        <dbReference type="ARBA" id="ARBA00023136"/>
    </source>
</evidence>
<dbReference type="EMBL" id="ML220112">
    <property type="protein sequence ID" value="TGZ85331.1"/>
    <property type="molecule type" value="Genomic_DNA"/>
</dbReference>
<dbReference type="InterPro" id="IPR001841">
    <property type="entry name" value="Znf_RING"/>
</dbReference>
<evidence type="ECO:0000259" key="21">
    <source>
        <dbReference type="PROSITE" id="PS50089"/>
    </source>
</evidence>
<evidence type="ECO:0000256" key="13">
    <source>
        <dbReference type="ARBA" id="ARBA00022833"/>
    </source>
</evidence>
<keyword evidence="17" id="KW-0576">Peroxisome</keyword>
<dbReference type="InterPro" id="IPR017907">
    <property type="entry name" value="Znf_RING_CS"/>
</dbReference>
<feature type="compositionally biased region" description="Polar residues" evidence="20">
    <location>
        <begin position="1"/>
        <end position="13"/>
    </location>
</feature>
<keyword evidence="16" id="KW-0472">Membrane</keyword>
<dbReference type="EC" id="2.3.2.27" evidence="5"/>
<keyword evidence="7" id="KW-0962">Peroxisome biogenesis</keyword>
<gene>
    <name evidence="22" type="ORF">EX30DRAFT_337698</name>
</gene>
<keyword evidence="6" id="KW-0813">Transport</keyword>
<keyword evidence="14" id="KW-0653">Protein transport</keyword>
<evidence type="ECO:0000256" key="5">
    <source>
        <dbReference type="ARBA" id="ARBA00012483"/>
    </source>
</evidence>
<dbReference type="PROSITE" id="PS50089">
    <property type="entry name" value="ZF_RING_2"/>
    <property type="match status" value="1"/>
</dbReference>
<evidence type="ECO:0000256" key="19">
    <source>
        <dbReference type="PROSITE-ProRule" id="PRU00175"/>
    </source>
</evidence>
<dbReference type="InterPro" id="IPR025654">
    <property type="entry name" value="PEX2/10"/>
</dbReference>
<dbReference type="InterPro" id="IPR006845">
    <property type="entry name" value="Pex_N"/>
</dbReference>
<evidence type="ECO:0000256" key="9">
    <source>
        <dbReference type="ARBA" id="ARBA00022692"/>
    </source>
</evidence>
<dbReference type="SMART" id="SM00184">
    <property type="entry name" value="RING"/>
    <property type="match status" value="1"/>
</dbReference>
<proteinExistence type="inferred from homology"/>
<dbReference type="GO" id="GO:0016562">
    <property type="term" value="P:protein import into peroxisome matrix, receptor recycling"/>
    <property type="evidence" value="ECO:0007669"/>
    <property type="project" value="UniProtKB-ARBA"/>
</dbReference>
<dbReference type="PANTHER" id="PTHR23350">
    <property type="entry name" value="PEROXISOME ASSEMBLY PROTEIN 10"/>
    <property type="match status" value="1"/>
</dbReference>
<keyword evidence="15" id="KW-1133">Transmembrane helix</keyword>
<name>A0A4S2N7N2_9PEZI</name>
<comment type="catalytic activity">
    <reaction evidence="1">
        <text>S-ubiquitinyl-[E2 ubiquitin-conjugating enzyme]-L-cysteine + [acceptor protein]-L-lysine = [E2 ubiquitin-conjugating enzyme]-L-cysteine + N(6)-ubiquitinyl-[acceptor protein]-L-lysine.</text>
        <dbReference type="EC" id="2.3.2.27"/>
    </reaction>
</comment>
<evidence type="ECO:0000256" key="7">
    <source>
        <dbReference type="ARBA" id="ARBA00022593"/>
    </source>
</evidence>
<keyword evidence="11 19" id="KW-0863">Zinc-finger</keyword>
<reference evidence="22 23" key="1">
    <citation type="submission" date="2019-04" db="EMBL/GenBank/DDBJ databases">
        <title>Comparative genomics and transcriptomics to analyze fruiting body development in filamentous ascomycetes.</title>
        <authorList>
            <consortium name="DOE Joint Genome Institute"/>
            <person name="Lutkenhaus R."/>
            <person name="Traeger S."/>
            <person name="Breuer J."/>
            <person name="Kuo A."/>
            <person name="Lipzen A."/>
            <person name="Pangilinan J."/>
            <person name="Dilworth D."/>
            <person name="Sandor L."/>
            <person name="Poggeler S."/>
            <person name="Barry K."/>
            <person name="Grigoriev I.V."/>
            <person name="Nowrousian M."/>
        </authorList>
    </citation>
    <scope>NUCLEOTIDE SEQUENCE [LARGE SCALE GENOMIC DNA]</scope>
    <source>
        <strain evidence="22 23">CBS 389.68</strain>
    </source>
</reference>
<dbReference type="PANTHER" id="PTHR23350:SF0">
    <property type="entry name" value="PEROXISOME BIOGENESIS FACTOR 10"/>
    <property type="match status" value="1"/>
</dbReference>
<dbReference type="SUPFAM" id="SSF57850">
    <property type="entry name" value="RING/U-box"/>
    <property type="match status" value="1"/>
</dbReference>
<protein>
    <recommendedName>
        <fullName evidence="5">RING-type E3 ubiquitin transferase</fullName>
        <ecNumber evidence="5">2.3.2.27</ecNumber>
    </recommendedName>
    <alternativeName>
        <fullName evidence="18">Peroxin-10</fullName>
    </alternativeName>
</protein>
<keyword evidence="23" id="KW-1185">Reference proteome</keyword>
<keyword evidence="10" id="KW-0479">Metal-binding</keyword>
<keyword evidence="8" id="KW-0808">Transferase</keyword>
<dbReference type="Pfam" id="PF13639">
    <property type="entry name" value="zf-RING_2"/>
    <property type="match status" value="1"/>
</dbReference>
<dbReference type="CDD" id="cd16527">
    <property type="entry name" value="RING-HC_PEX10"/>
    <property type="match status" value="1"/>
</dbReference>
<keyword evidence="9" id="KW-0812">Transmembrane</keyword>
<dbReference type="STRING" id="341454.A0A4S2N7N2"/>
<dbReference type="PROSITE" id="PS00518">
    <property type="entry name" value="ZF_RING_1"/>
    <property type="match status" value="1"/>
</dbReference>
<evidence type="ECO:0000256" key="17">
    <source>
        <dbReference type="ARBA" id="ARBA00023140"/>
    </source>
</evidence>
<evidence type="ECO:0000256" key="15">
    <source>
        <dbReference type="ARBA" id="ARBA00022989"/>
    </source>
</evidence>
<evidence type="ECO:0000256" key="4">
    <source>
        <dbReference type="ARBA" id="ARBA00008704"/>
    </source>
</evidence>
<keyword evidence="12" id="KW-0833">Ubl conjugation pathway</keyword>
<evidence type="ECO:0000313" key="22">
    <source>
        <dbReference type="EMBL" id="TGZ85331.1"/>
    </source>
</evidence>
<dbReference type="Pfam" id="PF04757">
    <property type="entry name" value="Pex2_Pex12"/>
    <property type="match status" value="1"/>
</dbReference>
<dbReference type="GO" id="GO:0005778">
    <property type="term" value="C:peroxisomal membrane"/>
    <property type="evidence" value="ECO:0007669"/>
    <property type="project" value="UniProtKB-SubCell"/>
</dbReference>
<evidence type="ECO:0000256" key="20">
    <source>
        <dbReference type="SAM" id="MobiDB-lite"/>
    </source>
</evidence>
<evidence type="ECO:0000256" key="3">
    <source>
        <dbReference type="ARBA" id="ARBA00004906"/>
    </source>
</evidence>
<comment type="pathway">
    <text evidence="3">Protein modification; protein ubiquitination.</text>
</comment>